<evidence type="ECO:0000313" key="3">
    <source>
        <dbReference type="Proteomes" id="UP001596203"/>
    </source>
</evidence>
<keyword evidence="3" id="KW-1185">Reference proteome</keyword>
<reference evidence="3" key="1">
    <citation type="journal article" date="2019" name="Int. J. Syst. Evol. Microbiol.">
        <title>The Global Catalogue of Microorganisms (GCM) 10K type strain sequencing project: providing services to taxonomists for standard genome sequencing and annotation.</title>
        <authorList>
            <consortium name="The Broad Institute Genomics Platform"/>
            <consortium name="The Broad Institute Genome Sequencing Center for Infectious Disease"/>
            <person name="Wu L."/>
            <person name="Ma J."/>
        </authorList>
    </citation>
    <scope>NUCLEOTIDE SEQUENCE [LARGE SCALE GENOMIC DNA]</scope>
    <source>
        <strain evidence="3">ZS-35-S2</strain>
    </source>
</reference>
<dbReference type="EMBL" id="JBHSPR010000007">
    <property type="protein sequence ID" value="MFC6015767.1"/>
    <property type="molecule type" value="Genomic_DNA"/>
</dbReference>
<feature type="compositionally biased region" description="Polar residues" evidence="1">
    <location>
        <begin position="36"/>
        <end position="60"/>
    </location>
</feature>
<gene>
    <name evidence="2" type="ORF">ACFP2T_06140</name>
</gene>
<dbReference type="RefSeq" id="WP_377418263.1">
    <property type="nucleotide sequence ID" value="NZ_JBHSPR010000007.1"/>
</dbReference>
<name>A0ABW1K1Z7_9ACTN</name>
<proteinExistence type="predicted"/>
<organism evidence="2 3">
    <name type="scientific">Plantactinospora solaniradicis</name>
    <dbReference type="NCBI Taxonomy" id="1723736"/>
    <lineage>
        <taxon>Bacteria</taxon>
        <taxon>Bacillati</taxon>
        <taxon>Actinomycetota</taxon>
        <taxon>Actinomycetes</taxon>
        <taxon>Micromonosporales</taxon>
        <taxon>Micromonosporaceae</taxon>
        <taxon>Plantactinospora</taxon>
    </lineage>
</organism>
<sequence>MSRRAGPGSTAKDGRAATAGRGATATSSNAARTGSPTRSGTASRNSNPTRSGNATTATKASTDRAAREQEQPASPATIAAEVAAAVLAVPGVTRLTPGAGVEVATQFPGGKVTGIRLGDPVEVHVEVDPVPIAPVAEQIRNAVREVLGRFGRGSSVEVVVEDIDLPVPATATAGS</sequence>
<evidence type="ECO:0008006" key="4">
    <source>
        <dbReference type="Google" id="ProtNLM"/>
    </source>
</evidence>
<comment type="caution">
    <text evidence="2">The sequence shown here is derived from an EMBL/GenBank/DDBJ whole genome shotgun (WGS) entry which is preliminary data.</text>
</comment>
<evidence type="ECO:0000256" key="1">
    <source>
        <dbReference type="SAM" id="MobiDB-lite"/>
    </source>
</evidence>
<feature type="compositionally biased region" description="Low complexity" evidence="1">
    <location>
        <begin position="16"/>
        <end position="35"/>
    </location>
</feature>
<evidence type="ECO:0000313" key="2">
    <source>
        <dbReference type="EMBL" id="MFC6015767.1"/>
    </source>
</evidence>
<protein>
    <recommendedName>
        <fullName evidence="4">Asp23/Gls24 family envelope stress response protein</fullName>
    </recommendedName>
</protein>
<feature type="compositionally biased region" description="Basic and acidic residues" evidence="1">
    <location>
        <begin position="61"/>
        <end position="70"/>
    </location>
</feature>
<accession>A0ABW1K1Z7</accession>
<dbReference type="Proteomes" id="UP001596203">
    <property type="component" value="Unassembled WGS sequence"/>
</dbReference>
<feature type="region of interest" description="Disordered" evidence="1">
    <location>
        <begin position="1"/>
        <end position="76"/>
    </location>
</feature>